<dbReference type="PIRSF" id="PIRSF028757">
    <property type="entry name" value="LD-carboxypeptidase"/>
    <property type="match status" value="1"/>
</dbReference>
<evidence type="ECO:0000313" key="5">
    <source>
        <dbReference type="EMBL" id="KAJ5433451.1"/>
    </source>
</evidence>
<dbReference type="PANTHER" id="PTHR30237:SF4">
    <property type="entry name" value="LD-CARBOXYPEPTIDASE C-TERMINAL DOMAIN-CONTAINING PROTEIN"/>
    <property type="match status" value="1"/>
</dbReference>
<dbReference type="AlphaFoldDB" id="A0AAD6BWQ7"/>
<accession>A0AAD6BWQ7</accession>
<dbReference type="InterPro" id="IPR040921">
    <property type="entry name" value="Peptidase_S66C"/>
</dbReference>
<dbReference type="Gene3D" id="3.50.30.60">
    <property type="entry name" value="LD-carboxypeptidase A C-terminal domain-like"/>
    <property type="match status" value="1"/>
</dbReference>
<proteinExistence type="inferred from homology"/>
<evidence type="ECO:0000256" key="1">
    <source>
        <dbReference type="ARBA" id="ARBA00010233"/>
    </source>
</evidence>
<gene>
    <name evidence="5" type="ORF">N7458_012607</name>
</gene>
<dbReference type="GO" id="GO:0016787">
    <property type="term" value="F:hydrolase activity"/>
    <property type="evidence" value="ECO:0007669"/>
    <property type="project" value="UniProtKB-KW"/>
</dbReference>
<dbReference type="GeneID" id="81606231"/>
<sequence length="356" mass="40091">MQNSVSLVPAALRRGDTIAFIAPSARINHIFPLRIARARAFLEAQGFRIREIYTPELPTTSFRAALKTRVDEIHESFRDDEVRAIICCIGGLTANEILAHLDYELIREHPKIFIGSSDITLFHHALLAGSGLRTFYGPSAITQLGEYPAPLDFTWEHFLRVLVAEREESNAPSEEVGPMPRATHYTDEFLDWSGEPGNLRARETKPSPGWKWLRPGLAHGRIFGGCLPSTLQLFGTPWEVSYKDRILLLELPEGMTLDSPWPLELARWNLADLGMRGVWDDITGLILGRPYRHTEGQVAEWENMVLELTEGYDFPILAGVDVGHTDPMLTVPLDALCRLDSERDEWVVLESGVENK</sequence>
<dbReference type="SUPFAM" id="SSF141986">
    <property type="entry name" value="LD-carboxypeptidase A C-terminal domain-like"/>
    <property type="match status" value="1"/>
</dbReference>
<dbReference type="Proteomes" id="UP001213681">
    <property type="component" value="Unassembled WGS sequence"/>
</dbReference>
<reference evidence="5" key="2">
    <citation type="journal article" date="2023" name="IMA Fungus">
        <title>Comparative genomic study of the Penicillium genus elucidates a diverse pangenome and 15 lateral gene transfer events.</title>
        <authorList>
            <person name="Petersen C."/>
            <person name="Sorensen T."/>
            <person name="Nielsen M.R."/>
            <person name="Sondergaard T.E."/>
            <person name="Sorensen J.L."/>
            <person name="Fitzpatrick D.A."/>
            <person name="Frisvad J.C."/>
            <person name="Nielsen K.L."/>
        </authorList>
    </citation>
    <scope>NUCLEOTIDE SEQUENCE</scope>
    <source>
        <strain evidence="5">IBT 16125</strain>
    </source>
</reference>
<organism evidence="5 6">
    <name type="scientific">Penicillium daleae</name>
    <dbReference type="NCBI Taxonomy" id="63821"/>
    <lineage>
        <taxon>Eukaryota</taxon>
        <taxon>Fungi</taxon>
        <taxon>Dikarya</taxon>
        <taxon>Ascomycota</taxon>
        <taxon>Pezizomycotina</taxon>
        <taxon>Eurotiomycetes</taxon>
        <taxon>Eurotiomycetidae</taxon>
        <taxon>Eurotiales</taxon>
        <taxon>Aspergillaceae</taxon>
        <taxon>Penicillium</taxon>
    </lineage>
</organism>
<dbReference type="InterPro" id="IPR027461">
    <property type="entry name" value="Carboxypeptidase_A_C_sf"/>
</dbReference>
<evidence type="ECO:0000259" key="3">
    <source>
        <dbReference type="Pfam" id="PF02016"/>
    </source>
</evidence>
<dbReference type="InterPro" id="IPR040449">
    <property type="entry name" value="Peptidase_S66_N"/>
</dbReference>
<dbReference type="EMBL" id="JAPVEA010000009">
    <property type="protein sequence ID" value="KAJ5433451.1"/>
    <property type="molecule type" value="Genomic_DNA"/>
</dbReference>
<keyword evidence="2" id="KW-0378">Hydrolase</keyword>
<reference evidence="5" key="1">
    <citation type="submission" date="2022-12" db="EMBL/GenBank/DDBJ databases">
        <authorList>
            <person name="Petersen C."/>
        </authorList>
    </citation>
    <scope>NUCLEOTIDE SEQUENCE</scope>
    <source>
        <strain evidence="5">IBT 16125</strain>
    </source>
</reference>
<dbReference type="InterPro" id="IPR027478">
    <property type="entry name" value="LdcA_N"/>
</dbReference>
<dbReference type="CDD" id="cd07062">
    <property type="entry name" value="Peptidase_S66_mccF_like"/>
    <property type="match status" value="1"/>
</dbReference>
<comment type="caution">
    <text evidence="5">The sequence shown here is derived from an EMBL/GenBank/DDBJ whole genome shotgun (WGS) entry which is preliminary data.</text>
</comment>
<dbReference type="Gene3D" id="3.40.50.10740">
    <property type="entry name" value="Class I glutamine amidotransferase-like"/>
    <property type="match status" value="1"/>
</dbReference>
<evidence type="ECO:0000259" key="4">
    <source>
        <dbReference type="Pfam" id="PF17676"/>
    </source>
</evidence>
<dbReference type="SUPFAM" id="SSF52317">
    <property type="entry name" value="Class I glutamine amidotransferase-like"/>
    <property type="match status" value="1"/>
</dbReference>
<feature type="domain" description="LD-carboxypeptidase N-terminal" evidence="3">
    <location>
        <begin position="18"/>
        <end position="137"/>
    </location>
</feature>
<name>A0AAD6BWQ7_9EURO</name>
<evidence type="ECO:0000313" key="6">
    <source>
        <dbReference type="Proteomes" id="UP001213681"/>
    </source>
</evidence>
<evidence type="ECO:0000256" key="2">
    <source>
        <dbReference type="ARBA" id="ARBA00022801"/>
    </source>
</evidence>
<dbReference type="PANTHER" id="PTHR30237">
    <property type="entry name" value="MURAMOYLTETRAPEPTIDE CARBOXYPEPTIDASE"/>
    <property type="match status" value="1"/>
</dbReference>
<dbReference type="InterPro" id="IPR029062">
    <property type="entry name" value="Class_I_gatase-like"/>
</dbReference>
<dbReference type="Pfam" id="PF17676">
    <property type="entry name" value="Peptidase_S66C"/>
    <property type="match status" value="1"/>
</dbReference>
<comment type="similarity">
    <text evidence="1">Belongs to the peptidase S66 family.</text>
</comment>
<feature type="domain" description="LD-carboxypeptidase C-terminal" evidence="4">
    <location>
        <begin position="220"/>
        <end position="339"/>
    </location>
</feature>
<dbReference type="InterPro" id="IPR003507">
    <property type="entry name" value="S66_fam"/>
</dbReference>
<dbReference type="Pfam" id="PF02016">
    <property type="entry name" value="Peptidase_S66"/>
    <property type="match status" value="1"/>
</dbReference>
<protein>
    <submittedName>
        <fullName evidence="5">Peptidase u61 ld-carboxypeptidase a protein</fullName>
    </submittedName>
</protein>
<dbReference type="RefSeq" id="XP_056760742.1">
    <property type="nucleotide sequence ID" value="XM_056915988.1"/>
</dbReference>
<keyword evidence="6" id="KW-1185">Reference proteome</keyword>